<dbReference type="EMBL" id="CP000089">
    <property type="protein sequence ID" value="AAZ48842.1"/>
    <property type="molecule type" value="Genomic_DNA"/>
</dbReference>
<dbReference type="STRING" id="159087.Daro_4116"/>
<dbReference type="KEGG" id="dar:Daro_4116"/>
<evidence type="ECO:0000259" key="2">
    <source>
        <dbReference type="Pfam" id="PF02036"/>
    </source>
</evidence>
<dbReference type="eggNOG" id="COG3165">
    <property type="taxonomic scope" value="Bacteria"/>
</dbReference>
<dbReference type="InterPro" id="IPR038989">
    <property type="entry name" value="UbiJ"/>
</dbReference>
<dbReference type="UniPathway" id="UPA00232"/>
<accession>Q477Y9</accession>
<dbReference type="PANTHER" id="PTHR38693">
    <property type="entry name" value="UBIQUINONE BIOSYNTHESIS PROTEIN UBIJ"/>
    <property type="match status" value="1"/>
</dbReference>
<dbReference type="AlphaFoldDB" id="Q477Y9"/>
<gene>
    <name evidence="1" type="primary">ubiJ</name>
    <name evidence="3" type="ordered locus">Daro_4116</name>
</gene>
<sequence length="189" mass="20972">MNALNAFALRSLNHLIQGEAWAQERLRQHAGARIFIEAGAITICLEIDNQGRFFGIDSASQPDVTVTLPSDSLARALFERDKLFASAKLEGSADVAESFAFVLRNLRWDVEADLAKVLGDIPARRLNLLGLSLFKGVRDSLRNLAENIKEYAVEDSALLAPPREISSFGAEVNRLRDDIARLEKRILKL</sequence>
<dbReference type="InterPro" id="IPR003033">
    <property type="entry name" value="SCP2_sterol-bd_dom"/>
</dbReference>
<reference evidence="3" key="1">
    <citation type="submission" date="2005-08" db="EMBL/GenBank/DDBJ databases">
        <title>Complete sequence of Dechloromonas aromatica RCB.</title>
        <authorList>
            <person name="Salinero K.K."/>
            <person name="Copeland A."/>
            <person name="Lucas S."/>
            <person name="Lapidus A."/>
            <person name="Barry K."/>
            <person name="Detter J.C."/>
            <person name="Glavina T."/>
            <person name="Hammon N."/>
            <person name="Israni S."/>
            <person name="Pitluck S."/>
            <person name="Di Bartolo G."/>
            <person name="Trong S."/>
            <person name="Schmutz J."/>
            <person name="Larimer F."/>
            <person name="Land M."/>
            <person name="Ivanova N."/>
            <person name="Richardson P."/>
        </authorList>
    </citation>
    <scope>NUCLEOTIDE SEQUENCE</scope>
    <source>
        <strain evidence="3">RCB</strain>
    </source>
</reference>
<dbReference type="OrthoDB" id="8525483at2"/>
<dbReference type="PANTHER" id="PTHR38693:SF1">
    <property type="entry name" value="UBIQUINONE BIOSYNTHESIS ACCESSORY FACTOR UBIJ"/>
    <property type="match status" value="1"/>
</dbReference>
<evidence type="ECO:0000256" key="1">
    <source>
        <dbReference type="HAMAP-Rule" id="MF_02215"/>
    </source>
</evidence>
<comment type="similarity">
    <text evidence="1">Belongs to the UbiJ family.</text>
</comment>
<dbReference type="GO" id="GO:0005737">
    <property type="term" value="C:cytoplasm"/>
    <property type="evidence" value="ECO:0007669"/>
    <property type="project" value="UniProtKB-SubCell"/>
</dbReference>
<organism evidence="3">
    <name type="scientific">Dechloromonas aromatica (strain RCB)</name>
    <dbReference type="NCBI Taxonomy" id="159087"/>
    <lineage>
        <taxon>Bacteria</taxon>
        <taxon>Pseudomonadati</taxon>
        <taxon>Pseudomonadota</taxon>
        <taxon>Betaproteobacteria</taxon>
        <taxon>Rhodocyclales</taxon>
        <taxon>Azonexaceae</taxon>
        <taxon>Dechloromonas</taxon>
    </lineage>
</organism>
<protein>
    <recommendedName>
        <fullName evidence="1">Ubiquinone biosynthesis accessory factor UbiJ</fullName>
    </recommendedName>
</protein>
<keyword evidence="1" id="KW-0831">Ubiquinone biosynthesis</keyword>
<dbReference type="Pfam" id="PF02036">
    <property type="entry name" value="SCP2"/>
    <property type="match status" value="1"/>
</dbReference>
<proteinExistence type="inferred from homology"/>
<comment type="function">
    <text evidence="1">Required for ubiquinone (coenzyme Q) biosynthesis. Binds hydrophobic ubiquinone biosynthetic intermediates via its SCP2 domain and is essential for the stability of the Ubi complex. May constitute a docking platform where Ubi enzymes assemble and access their SCP2-bound polyprenyl substrates.</text>
</comment>
<evidence type="ECO:0000313" key="3">
    <source>
        <dbReference type="EMBL" id="AAZ48842.1"/>
    </source>
</evidence>
<keyword evidence="1" id="KW-0963">Cytoplasm</keyword>
<dbReference type="GO" id="GO:0006744">
    <property type="term" value="P:ubiquinone biosynthetic process"/>
    <property type="evidence" value="ECO:0007669"/>
    <property type="project" value="UniProtKB-UniRule"/>
</dbReference>
<comment type="subcellular location">
    <subcellularLocation>
        <location evidence="1">Cytoplasm</location>
    </subcellularLocation>
</comment>
<feature type="domain" description="SCP2" evidence="2">
    <location>
        <begin position="12"/>
        <end position="101"/>
    </location>
</feature>
<dbReference type="HAMAP" id="MF_02215">
    <property type="entry name" value="UbiJ"/>
    <property type="match status" value="1"/>
</dbReference>
<comment type="pathway">
    <text evidence="1">Cofactor biosynthesis; ubiquinone biosynthesis.</text>
</comment>
<name>Q477Y9_DECAR</name>
<dbReference type="HOGENOM" id="CLU_100130_0_0_4"/>